<evidence type="ECO:0000313" key="2">
    <source>
        <dbReference type="Proteomes" id="UP000826661"/>
    </source>
</evidence>
<keyword evidence="2" id="KW-1185">Reference proteome</keyword>
<dbReference type="EMBL" id="CP075868">
    <property type="protein sequence ID" value="QYT02326.1"/>
    <property type="molecule type" value="Genomic_DNA"/>
</dbReference>
<gene>
    <name evidence="1" type="ORF">H0G86_009332</name>
</gene>
<organism evidence="1 2">
    <name type="scientific">Trichoderma simmonsii</name>
    <dbReference type="NCBI Taxonomy" id="1491479"/>
    <lineage>
        <taxon>Eukaryota</taxon>
        <taxon>Fungi</taxon>
        <taxon>Dikarya</taxon>
        <taxon>Ascomycota</taxon>
        <taxon>Pezizomycotina</taxon>
        <taxon>Sordariomycetes</taxon>
        <taxon>Hypocreomycetidae</taxon>
        <taxon>Hypocreales</taxon>
        <taxon>Hypocreaceae</taxon>
        <taxon>Trichoderma</taxon>
    </lineage>
</organism>
<dbReference type="Proteomes" id="UP000826661">
    <property type="component" value="Chromosome V"/>
</dbReference>
<proteinExistence type="predicted"/>
<reference evidence="1 2" key="1">
    <citation type="journal article" date="2021" name="BMC Genomics">
        <title>Telomere-to-telomere genome assembly of asparaginase-producing Trichoderma simmonsii.</title>
        <authorList>
            <person name="Chung D."/>
            <person name="Kwon Y.M."/>
            <person name="Yang Y."/>
        </authorList>
    </citation>
    <scope>NUCLEOTIDE SEQUENCE [LARGE SCALE GENOMIC DNA]</scope>
    <source>
        <strain evidence="1 2">GH-Sj1</strain>
    </source>
</reference>
<sequence length="149" mass="17596">MSVSDPSDLLDLFGEPVKDRRVQEHEDIFDDYFESELWDAEIFRIFMLSDKDASEVHFLERATCSDGTFIWVFTEPKWYLPTSSDGRINLTGTCIYTPNAEEIFDRIKEYYETSEIYTELKGAPEDIRAWHKEGRWGRMIKREDSGELM</sequence>
<protein>
    <submittedName>
        <fullName evidence="1">Uncharacterized protein</fullName>
    </submittedName>
</protein>
<name>A0A8G0LMI9_9HYPO</name>
<accession>A0A8G0LMI9</accession>
<evidence type="ECO:0000313" key="1">
    <source>
        <dbReference type="EMBL" id="QYT02326.1"/>
    </source>
</evidence>
<dbReference type="AlphaFoldDB" id="A0A8G0LMI9"/>